<protein>
    <submittedName>
        <fullName evidence="1">Uncharacterized protein</fullName>
    </submittedName>
</protein>
<organism evidence="1 2">
    <name type="scientific">Paenibacillus enshidis</name>
    <dbReference type="NCBI Taxonomy" id="1458439"/>
    <lineage>
        <taxon>Bacteria</taxon>
        <taxon>Bacillati</taxon>
        <taxon>Bacillota</taxon>
        <taxon>Bacilli</taxon>
        <taxon>Bacillales</taxon>
        <taxon>Paenibacillaceae</taxon>
        <taxon>Paenibacillus</taxon>
    </lineage>
</organism>
<dbReference type="RefSeq" id="WP_375357163.1">
    <property type="nucleotide sequence ID" value="NZ_JBHHMI010000021.1"/>
</dbReference>
<evidence type="ECO:0000313" key="1">
    <source>
        <dbReference type="EMBL" id="MFB5268866.1"/>
    </source>
</evidence>
<sequence>MQYVCSCSFSIVLLHGSVLPDEVRNCGAYELVHRSEELAGEWTLKPQMNPDKGVFFIMRVQHSKHGRFNGFDDVI</sequence>
<accession>A0ABV5AXD2</accession>
<dbReference type="EMBL" id="JBHHMI010000021">
    <property type="protein sequence ID" value="MFB5268866.1"/>
    <property type="molecule type" value="Genomic_DNA"/>
</dbReference>
<comment type="caution">
    <text evidence="1">The sequence shown here is derived from an EMBL/GenBank/DDBJ whole genome shotgun (WGS) entry which is preliminary data.</text>
</comment>
<name>A0ABV5AXD2_9BACL</name>
<keyword evidence="2" id="KW-1185">Reference proteome</keyword>
<evidence type="ECO:0000313" key="2">
    <source>
        <dbReference type="Proteomes" id="UP001580346"/>
    </source>
</evidence>
<reference evidence="1 2" key="1">
    <citation type="submission" date="2024-09" db="EMBL/GenBank/DDBJ databases">
        <title>Paenibacillus zeirhizospherea sp. nov., isolated from surface of the maize (Zea mays) roots in a horticulture field, Hungary.</title>
        <authorList>
            <person name="Marton D."/>
            <person name="Farkas M."/>
            <person name="Bedics A."/>
            <person name="Toth E."/>
            <person name="Tancsics A."/>
            <person name="Boka K."/>
            <person name="Maroti G."/>
            <person name="Kriszt B."/>
            <person name="Cserhati M."/>
        </authorList>
    </citation>
    <scope>NUCLEOTIDE SEQUENCE [LARGE SCALE GENOMIC DNA]</scope>
    <source>
        <strain evidence="1 2">KCTC 33519</strain>
    </source>
</reference>
<dbReference type="Proteomes" id="UP001580346">
    <property type="component" value="Unassembled WGS sequence"/>
</dbReference>
<gene>
    <name evidence="1" type="ORF">ACE41H_19065</name>
</gene>
<proteinExistence type="predicted"/>